<gene>
    <name evidence="1" type="ORF">ILEXP_LOCUS28489</name>
</gene>
<evidence type="ECO:0000313" key="2">
    <source>
        <dbReference type="Proteomes" id="UP001642360"/>
    </source>
</evidence>
<evidence type="ECO:0008006" key="3">
    <source>
        <dbReference type="Google" id="ProtNLM"/>
    </source>
</evidence>
<accession>A0ABC8SRY1</accession>
<sequence>MIQVQCDFEGNTLLDWLFIDEDVVCGLREVLVYFDPQNEVFRLWPVPEYPGVIISGVRELRNGLALLVYSWGEESCKYVDVWMEDDSKEGLIKRIGPIPVKVVRLIECTKNGEILAESTEGKLFLYDPKTNRVRDILIDDAQALSYKLLATHRVWFQLRG</sequence>
<comment type="caution">
    <text evidence="1">The sequence shown here is derived from an EMBL/GenBank/DDBJ whole genome shotgun (WGS) entry which is preliminary data.</text>
</comment>
<proteinExistence type="predicted"/>
<reference evidence="1 2" key="1">
    <citation type="submission" date="2024-02" db="EMBL/GenBank/DDBJ databases">
        <authorList>
            <person name="Vignale AGUSTIN F."/>
            <person name="Sosa J E."/>
            <person name="Modenutti C."/>
        </authorList>
    </citation>
    <scope>NUCLEOTIDE SEQUENCE [LARGE SCALE GENOMIC DNA]</scope>
</reference>
<keyword evidence="2" id="KW-1185">Reference proteome</keyword>
<name>A0ABC8SRY1_9AQUA</name>
<protein>
    <recommendedName>
        <fullName evidence="3">F-box associated domain-containing protein</fullName>
    </recommendedName>
</protein>
<dbReference type="AlphaFoldDB" id="A0ABC8SRY1"/>
<dbReference type="Proteomes" id="UP001642360">
    <property type="component" value="Unassembled WGS sequence"/>
</dbReference>
<evidence type="ECO:0000313" key="1">
    <source>
        <dbReference type="EMBL" id="CAK9159782.1"/>
    </source>
</evidence>
<organism evidence="1 2">
    <name type="scientific">Ilex paraguariensis</name>
    <name type="common">yerba mate</name>
    <dbReference type="NCBI Taxonomy" id="185542"/>
    <lineage>
        <taxon>Eukaryota</taxon>
        <taxon>Viridiplantae</taxon>
        <taxon>Streptophyta</taxon>
        <taxon>Embryophyta</taxon>
        <taxon>Tracheophyta</taxon>
        <taxon>Spermatophyta</taxon>
        <taxon>Magnoliopsida</taxon>
        <taxon>eudicotyledons</taxon>
        <taxon>Gunneridae</taxon>
        <taxon>Pentapetalae</taxon>
        <taxon>asterids</taxon>
        <taxon>campanulids</taxon>
        <taxon>Aquifoliales</taxon>
        <taxon>Aquifoliaceae</taxon>
        <taxon>Ilex</taxon>
    </lineage>
</organism>
<dbReference type="EMBL" id="CAUOFW020003401">
    <property type="protein sequence ID" value="CAK9159782.1"/>
    <property type="molecule type" value="Genomic_DNA"/>
</dbReference>